<keyword evidence="4" id="KW-0411">Iron-sulfur</keyword>
<evidence type="ECO:0000259" key="7">
    <source>
        <dbReference type="PROSITE" id="PS51296"/>
    </source>
</evidence>
<dbReference type="CDD" id="cd03467">
    <property type="entry name" value="Rieske"/>
    <property type="match status" value="1"/>
</dbReference>
<dbReference type="InterPro" id="IPR036922">
    <property type="entry name" value="Rieske_2Fe-2S_sf"/>
</dbReference>
<name>A0A2W4VYU2_9CYAN</name>
<dbReference type="PANTHER" id="PTHR21496:SF0">
    <property type="entry name" value="RIESKE DOMAIN-CONTAINING PROTEIN"/>
    <property type="match status" value="1"/>
</dbReference>
<feature type="domain" description="Rieske" evidence="7">
    <location>
        <begin position="8"/>
        <end position="87"/>
    </location>
</feature>
<evidence type="ECO:0000256" key="6">
    <source>
        <dbReference type="ARBA" id="ARBA00038001"/>
    </source>
</evidence>
<keyword evidence="1" id="KW-0001">2Fe-2S</keyword>
<dbReference type="GO" id="GO:0051537">
    <property type="term" value="F:2 iron, 2 sulfur cluster binding"/>
    <property type="evidence" value="ECO:0007669"/>
    <property type="project" value="UniProtKB-KW"/>
</dbReference>
<comment type="cofactor">
    <cofactor evidence="5">
        <name>[2Fe-2S] cluster</name>
        <dbReference type="ChEBI" id="CHEBI:190135"/>
    </cofactor>
</comment>
<dbReference type="SUPFAM" id="SSF50022">
    <property type="entry name" value="ISP domain"/>
    <property type="match status" value="1"/>
</dbReference>
<comment type="similarity">
    <text evidence="6">Belongs to the bacterial ring-hydroxylating dioxygenase ferredoxin component family.</text>
</comment>
<dbReference type="Gene3D" id="2.102.10.10">
    <property type="entry name" value="Rieske [2Fe-2S] iron-sulphur domain"/>
    <property type="match status" value="1"/>
</dbReference>
<dbReference type="Pfam" id="PF00355">
    <property type="entry name" value="Rieske"/>
    <property type="match status" value="1"/>
</dbReference>
<dbReference type="AlphaFoldDB" id="A0A2W4VYU2"/>
<reference evidence="8 9" key="1">
    <citation type="submission" date="2018-04" db="EMBL/GenBank/DDBJ databases">
        <authorList>
            <person name="Go L.Y."/>
            <person name="Mitchell J.A."/>
        </authorList>
    </citation>
    <scope>NUCLEOTIDE SEQUENCE [LARGE SCALE GENOMIC DNA]</scope>
    <source>
        <strain evidence="8">ULC066bin1</strain>
    </source>
</reference>
<dbReference type="PANTHER" id="PTHR21496">
    <property type="entry name" value="FERREDOXIN-RELATED"/>
    <property type="match status" value="1"/>
</dbReference>
<comment type="caution">
    <text evidence="8">The sequence shown here is derived from an EMBL/GenBank/DDBJ whole genome shotgun (WGS) entry which is preliminary data.</text>
</comment>
<proteinExistence type="inferred from homology"/>
<dbReference type="Proteomes" id="UP000249467">
    <property type="component" value="Unassembled WGS sequence"/>
</dbReference>
<keyword evidence="2" id="KW-0479">Metal-binding</keyword>
<dbReference type="GO" id="GO:0016705">
    <property type="term" value="F:oxidoreductase activity, acting on paired donors, with incorporation or reduction of molecular oxygen"/>
    <property type="evidence" value="ECO:0007669"/>
    <property type="project" value="UniProtKB-ARBA"/>
</dbReference>
<evidence type="ECO:0000256" key="2">
    <source>
        <dbReference type="ARBA" id="ARBA00022723"/>
    </source>
</evidence>
<dbReference type="GO" id="GO:0004497">
    <property type="term" value="F:monooxygenase activity"/>
    <property type="evidence" value="ECO:0007669"/>
    <property type="project" value="UniProtKB-ARBA"/>
</dbReference>
<dbReference type="PROSITE" id="PS51296">
    <property type="entry name" value="RIESKE"/>
    <property type="match status" value="1"/>
</dbReference>
<keyword evidence="3" id="KW-0408">Iron</keyword>
<protein>
    <recommendedName>
        <fullName evidence="7">Rieske domain-containing protein</fullName>
    </recommendedName>
</protein>
<evidence type="ECO:0000256" key="5">
    <source>
        <dbReference type="ARBA" id="ARBA00034078"/>
    </source>
</evidence>
<sequence>MDKNNFYSKPIYINQLKPEVINLVDLGEELQVVVIKRADEILVIADICPHMGGYLSQGKYCAKSHTLQCPWHGYIFDLSTGIFIENPNEIIWEKLRYPTEHFKPKTTPKYKLNQLEYEIDEDKIYVRRQSKI</sequence>
<organism evidence="8 9">
    <name type="scientific">Pseudanabaena frigida</name>
    <dbReference type="NCBI Taxonomy" id="945775"/>
    <lineage>
        <taxon>Bacteria</taxon>
        <taxon>Bacillati</taxon>
        <taxon>Cyanobacteriota</taxon>
        <taxon>Cyanophyceae</taxon>
        <taxon>Pseudanabaenales</taxon>
        <taxon>Pseudanabaenaceae</taxon>
        <taxon>Pseudanabaena</taxon>
    </lineage>
</organism>
<dbReference type="InterPro" id="IPR017941">
    <property type="entry name" value="Rieske_2Fe-2S"/>
</dbReference>
<accession>A0A2W4VYU2</accession>
<dbReference type="EMBL" id="QBML01000030">
    <property type="protein sequence ID" value="PZO37522.1"/>
    <property type="molecule type" value="Genomic_DNA"/>
</dbReference>
<dbReference type="GO" id="GO:0046872">
    <property type="term" value="F:metal ion binding"/>
    <property type="evidence" value="ECO:0007669"/>
    <property type="project" value="UniProtKB-KW"/>
</dbReference>
<evidence type="ECO:0000256" key="3">
    <source>
        <dbReference type="ARBA" id="ARBA00023004"/>
    </source>
</evidence>
<evidence type="ECO:0000313" key="9">
    <source>
        <dbReference type="Proteomes" id="UP000249467"/>
    </source>
</evidence>
<evidence type="ECO:0000313" key="8">
    <source>
        <dbReference type="EMBL" id="PZO37522.1"/>
    </source>
</evidence>
<reference evidence="8 9" key="2">
    <citation type="submission" date="2018-06" db="EMBL/GenBank/DDBJ databases">
        <title>Metagenomic assembly of (sub)arctic Cyanobacteria and their associated microbiome from non-axenic cultures.</title>
        <authorList>
            <person name="Baurain D."/>
        </authorList>
    </citation>
    <scope>NUCLEOTIDE SEQUENCE [LARGE SCALE GENOMIC DNA]</scope>
    <source>
        <strain evidence="8">ULC066bin1</strain>
    </source>
</reference>
<evidence type="ECO:0000256" key="1">
    <source>
        <dbReference type="ARBA" id="ARBA00022714"/>
    </source>
</evidence>
<evidence type="ECO:0000256" key="4">
    <source>
        <dbReference type="ARBA" id="ARBA00023014"/>
    </source>
</evidence>
<gene>
    <name evidence="8" type="ORF">DCF19_18645</name>
</gene>